<feature type="compositionally biased region" description="Acidic residues" evidence="1">
    <location>
        <begin position="126"/>
        <end position="144"/>
    </location>
</feature>
<sequence>MCNSNMEAGYLVHVKERELLKKHNTSNKYKVDSSKSGNGKNTKKNSASTSKFIVNALRDDVIFPRMFTEVRSRGSGPYVVRVRSKLSEAEKVKQKKMNDTNELRRTANKLAAVKLRKIANDKNDDVFNESDGEEEEDALDLDLL</sequence>
<evidence type="ECO:0000313" key="3">
    <source>
        <dbReference type="EMBL" id="JAG06160.1"/>
    </source>
</evidence>
<evidence type="ECO:0000256" key="1">
    <source>
        <dbReference type="SAM" id="MobiDB-lite"/>
    </source>
</evidence>
<reference evidence="3" key="2">
    <citation type="submission" date="2014-07" db="EMBL/GenBank/DDBJ databases">
        <authorList>
            <person name="Hull J."/>
        </authorList>
    </citation>
    <scope>NUCLEOTIDE SEQUENCE</scope>
</reference>
<feature type="compositionally biased region" description="Low complexity" evidence="1">
    <location>
        <begin position="34"/>
        <end position="49"/>
    </location>
</feature>
<feature type="region of interest" description="Disordered" evidence="1">
    <location>
        <begin position="122"/>
        <end position="144"/>
    </location>
</feature>
<evidence type="ECO:0000313" key="2">
    <source>
        <dbReference type="EMBL" id="JAG06158.1"/>
    </source>
</evidence>
<proteinExistence type="predicted"/>
<feature type="region of interest" description="Disordered" evidence="1">
    <location>
        <begin position="22"/>
        <end position="49"/>
    </location>
</feature>
<reference evidence="4" key="3">
    <citation type="journal article" date="2016" name="Gigascience">
        <title>De novo construction of an expanded transcriptome assembly for the western tarnished plant bug, Lygus hesperus.</title>
        <authorList>
            <person name="Tassone E.E."/>
            <person name="Geib S.M."/>
            <person name="Hall B."/>
            <person name="Fabrick J.A."/>
            <person name="Brent C.S."/>
            <person name="Hull J.J."/>
        </authorList>
    </citation>
    <scope>NUCLEOTIDE SEQUENCE</scope>
</reference>
<gene>
    <name evidence="3" type="primary">TULP4_3</name>
    <name evidence="2" type="synonym">TULP4_4</name>
    <name evidence="2" type="ORF">CM83_36607</name>
    <name evidence="3" type="ORF">CM83_36610</name>
    <name evidence="4" type="ORF">g.38281</name>
</gene>
<dbReference type="AlphaFoldDB" id="A0A0A9WMV3"/>
<organism evidence="3">
    <name type="scientific">Lygus hesperus</name>
    <name type="common">Western plant bug</name>
    <dbReference type="NCBI Taxonomy" id="30085"/>
    <lineage>
        <taxon>Eukaryota</taxon>
        <taxon>Metazoa</taxon>
        <taxon>Ecdysozoa</taxon>
        <taxon>Arthropoda</taxon>
        <taxon>Hexapoda</taxon>
        <taxon>Insecta</taxon>
        <taxon>Pterygota</taxon>
        <taxon>Neoptera</taxon>
        <taxon>Paraneoptera</taxon>
        <taxon>Hemiptera</taxon>
        <taxon>Heteroptera</taxon>
        <taxon>Panheteroptera</taxon>
        <taxon>Cimicomorpha</taxon>
        <taxon>Miridae</taxon>
        <taxon>Mirini</taxon>
        <taxon>Lygus</taxon>
    </lineage>
</organism>
<dbReference type="EMBL" id="GBHO01037444">
    <property type="protein sequence ID" value="JAG06160.1"/>
    <property type="molecule type" value="Transcribed_RNA"/>
</dbReference>
<dbReference type="EMBL" id="GBHO01037446">
    <property type="protein sequence ID" value="JAG06158.1"/>
    <property type="molecule type" value="Transcribed_RNA"/>
</dbReference>
<reference evidence="3" key="1">
    <citation type="journal article" date="2014" name="PLoS ONE">
        <title>Transcriptome-Based Identification of ABC Transporters in the Western Tarnished Plant Bug Lygus hesperus.</title>
        <authorList>
            <person name="Hull J.J."/>
            <person name="Chaney K."/>
            <person name="Geib S.M."/>
            <person name="Fabrick J.A."/>
            <person name="Brent C.S."/>
            <person name="Walsh D."/>
            <person name="Lavine L.C."/>
        </authorList>
    </citation>
    <scope>NUCLEOTIDE SEQUENCE</scope>
</reference>
<accession>A0A0A9WMV3</accession>
<dbReference type="EMBL" id="GDHC01014173">
    <property type="protein sequence ID" value="JAQ04456.1"/>
    <property type="molecule type" value="Transcribed_RNA"/>
</dbReference>
<name>A0A0A9WMV3_LYGHE</name>
<protein>
    <submittedName>
        <fullName evidence="3">Tubby-related protein 4</fullName>
    </submittedName>
</protein>
<evidence type="ECO:0000313" key="4">
    <source>
        <dbReference type="EMBL" id="JAQ04456.1"/>
    </source>
</evidence>